<evidence type="ECO:0000256" key="1">
    <source>
        <dbReference type="ARBA" id="ARBA00022723"/>
    </source>
</evidence>
<evidence type="ECO:0000256" key="4">
    <source>
        <dbReference type="SAM" id="MobiDB-lite"/>
    </source>
</evidence>
<dbReference type="Gene3D" id="1.10.238.10">
    <property type="entry name" value="EF-hand"/>
    <property type="match status" value="2"/>
</dbReference>
<evidence type="ECO:0000313" key="7">
    <source>
        <dbReference type="Proteomes" id="UP000241890"/>
    </source>
</evidence>
<dbReference type="SUPFAM" id="SSF47473">
    <property type="entry name" value="EF-hand"/>
    <property type="match status" value="1"/>
</dbReference>
<dbReference type="InParanoid" id="A0A2R5GH55"/>
<evidence type="ECO:0000256" key="3">
    <source>
        <dbReference type="ARBA" id="ARBA00022837"/>
    </source>
</evidence>
<dbReference type="InterPro" id="IPR018247">
    <property type="entry name" value="EF_Hand_1_Ca_BS"/>
</dbReference>
<name>A0A2R5GH55_9STRA</name>
<sequence length="529" mass="59823">MSSLGLPPAQAWTGGARDPGLEPTAQPRFVRAWLLADRVGARNHGDAKAQEVCRYFGSTREDRIPYDGFIDLIFREDDEIEASVERSMVEKLSDRLRDLGISEEEIKRASEDHGVEMPLVEIVLRLKQKFQAKRSLADEFRKIDENHDGTLSVQELHDFMLRQNIEVPKSSLAELFRRFDKSSDGSIEYAEFINLVFPERDVGAYKRLTPRLNGDDESDEEELDEAARRALAARGREKVRRVSFGNPDVLADLSDSLATGVKSALITARIRKEISQRLSEDFASVASAFDSIDSNKDGRISYGEFKAALLALNLNLKESDADIFLRYIDQDGSGYVDYEEFKDCIEGKFGSNEVSGLAAAPSGSGAHGDDDGPMTRMQQQLREHLAASPDHEVGNLRTATASNVGLAFSNRLPNKVEMARIQTKRKLFPAKRRASTAPAGTGGEKARFQPETQRQFSLSRDAAYHRQPEQVKKRELYETRLTKMRETMRRYNDRPLPRMEDPDLHLKTLLKQRLNYYTRLEKIVAKEAF</sequence>
<protein>
    <submittedName>
        <fullName evidence="6">Troponin C, slow skeletal and cardiac muscles</fullName>
    </submittedName>
</protein>
<keyword evidence="1" id="KW-0479">Metal-binding</keyword>
<feature type="domain" description="EF-hand" evidence="5">
    <location>
        <begin position="131"/>
        <end position="166"/>
    </location>
</feature>
<gene>
    <name evidence="6" type="ORF">FCC1311_057201</name>
</gene>
<dbReference type="InterPro" id="IPR051581">
    <property type="entry name" value="Ca-bind"/>
</dbReference>
<keyword evidence="3" id="KW-0106">Calcium</keyword>
<dbReference type="PANTHER" id="PTHR34524:SF6">
    <property type="entry name" value="CALCYPHOSINE LIKE"/>
    <property type="match status" value="1"/>
</dbReference>
<organism evidence="6 7">
    <name type="scientific">Hondaea fermentalgiana</name>
    <dbReference type="NCBI Taxonomy" id="2315210"/>
    <lineage>
        <taxon>Eukaryota</taxon>
        <taxon>Sar</taxon>
        <taxon>Stramenopiles</taxon>
        <taxon>Bigyra</taxon>
        <taxon>Labyrinthulomycetes</taxon>
        <taxon>Thraustochytrida</taxon>
        <taxon>Thraustochytriidae</taxon>
        <taxon>Hondaea</taxon>
    </lineage>
</organism>
<dbReference type="PROSITE" id="PS00018">
    <property type="entry name" value="EF_HAND_1"/>
    <property type="match status" value="4"/>
</dbReference>
<feature type="domain" description="EF-hand" evidence="5">
    <location>
        <begin position="316"/>
        <end position="351"/>
    </location>
</feature>
<dbReference type="PROSITE" id="PS50222">
    <property type="entry name" value="EF_HAND_2"/>
    <property type="match status" value="4"/>
</dbReference>
<comment type="caution">
    <text evidence="6">The sequence shown here is derived from an EMBL/GenBank/DDBJ whole genome shotgun (WGS) entry which is preliminary data.</text>
</comment>
<dbReference type="CDD" id="cd00051">
    <property type="entry name" value="EFh"/>
    <property type="match status" value="1"/>
</dbReference>
<dbReference type="EMBL" id="BEYU01000052">
    <property type="protein sequence ID" value="GBG29078.1"/>
    <property type="molecule type" value="Genomic_DNA"/>
</dbReference>
<proteinExistence type="predicted"/>
<dbReference type="Proteomes" id="UP000241890">
    <property type="component" value="Unassembled WGS sequence"/>
</dbReference>
<dbReference type="AlphaFoldDB" id="A0A2R5GH55"/>
<accession>A0A2R5GH55</accession>
<dbReference type="OrthoDB" id="418595at2759"/>
<dbReference type="InterPro" id="IPR011992">
    <property type="entry name" value="EF-hand-dom_pair"/>
</dbReference>
<keyword evidence="7" id="KW-1185">Reference proteome</keyword>
<evidence type="ECO:0000313" key="6">
    <source>
        <dbReference type="EMBL" id="GBG29078.1"/>
    </source>
</evidence>
<keyword evidence="2" id="KW-0677">Repeat</keyword>
<dbReference type="GO" id="GO:0005509">
    <property type="term" value="F:calcium ion binding"/>
    <property type="evidence" value="ECO:0007669"/>
    <property type="project" value="InterPro"/>
</dbReference>
<feature type="domain" description="EF-hand" evidence="5">
    <location>
        <begin position="280"/>
        <end position="315"/>
    </location>
</feature>
<evidence type="ECO:0000256" key="2">
    <source>
        <dbReference type="ARBA" id="ARBA00022737"/>
    </source>
</evidence>
<dbReference type="PANTHER" id="PTHR34524">
    <property type="entry name" value="CALCYPHOSIN"/>
    <property type="match status" value="1"/>
</dbReference>
<evidence type="ECO:0000259" key="5">
    <source>
        <dbReference type="PROSITE" id="PS50222"/>
    </source>
</evidence>
<feature type="domain" description="EF-hand" evidence="5">
    <location>
        <begin position="167"/>
        <end position="202"/>
    </location>
</feature>
<feature type="region of interest" description="Disordered" evidence="4">
    <location>
        <begin position="428"/>
        <end position="452"/>
    </location>
</feature>
<dbReference type="Pfam" id="PF13499">
    <property type="entry name" value="EF-hand_7"/>
    <property type="match status" value="2"/>
</dbReference>
<reference evidence="6 7" key="1">
    <citation type="submission" date="2017-12" db="EMBL/GenBank/DDBJ databases">
        <title>Sequencing, de novo assembly and annotation of complete genome of a new Thraustochytrid species, strain FCC1311.</title>
        <authorList>
            <person name="Sedici K."/>
            <person name="Godart F."/>
            <person name="Aiese Cigliano R."/>
            <person name="Sanseverino W."/>
            <person name="Barakat M."/>
            <person name="Ortet P."/>
            <person name="Marechal E."/>
            <person name="Cagnac O."/>
            <person name="Amato A."/>
        </authorList>
    </citation>
    <scope>NUCLEOTIDE SEQUENCE [LARGE SCALE GENOMIC DNA]</scope>
</reference>
<feature type="region of interest" description="Disordered" evidence="4">
    <location>
        <begin position="1"/>
        <end position="22"/>
    </location>
</feature>
<dbReference type="InterPro" id="IPR002048">
    <property type="entry name" value="EF_hand_dom"/>
</dbReference>
<dbReference type="SMART" id="SM00054">
    <property type="entry name" value="EFh"/>
    <property type="match status" value="4"/>
</dbReference>